<gene>
    <name evidence="1" type="ORF">BN2614_LOCUS2</name>
</gene>
<evidence type="ECO:0000313" key="1">
    <source>
        <dbReference type="EMBL" id="VCW50107.1"/>
    </source>
</evidence>
<dbReference type="Gene3D" id="3.30.950.10">
    <property type="entry name" value="Methyltransferase, Cobalt-precorrin-4 Transmethylase, Domain 2"/>
    <property type="match status" value="1"/>
</dbReference>
<reference evidence="1 2" key="1">
    <citation type="submission" date="2018-10" db="EMBL/GenBank/DDBJ databases">
        <authorList>
            <person name="Ekblom R."/>
            <person name="Jareborg N."/>
        </authorList>
    </citation>
    <scope>NUCLEOTIDE SEQUENCE [LARGE SCALE GENOMIC DNA]</scope>
    <source>
        <tissue evidence="1">Muscle</tissue>
    </source>
</reference>
<evidence type="ECO:0000313" key="2">
    <source>
        <dbReference type="Proteomes" id="UP000269945"/>
    </source>
</evidence>
<dbReference type="EMBL" id="CYRY02000587">
    <property type="protein sequence ID" value="VCW50107.1"/>
    <property type="molecule type" value="Genomic_DNA"/>
</dbReference>
<name>A0A9X9LCW6_GULGU</name>
<comment type="caution">
    <text evidence="1">The sequence shown here is derived from an EMBL/GenBank/DDBJ whole genome shotgun (WGS) entry which is preliminary data.</text>
</comment>
<keyword evidence="2" id="KW-1185">Reference proteome</keyword>
<dbReference type="Proteomes" id="UP000269945">
    <property type="component" value="Unassembled WGS sequence"/>
</dbReference>
<proteinExistence type="predicted"/>
<accession>A0A9X9LCW6</accession>
<sequence>MVSVSFLGTQRPESSFDKVNKRQNSTYTLSLPDIEVKESLENLIEGRKTSEPSWNVNENQAAQQLLEIVQNQRI</sequence>
<organism evidence="1 2">
    <name type="scientific">Gulo gulo</name>
    <name type="common">Wolverine</name>
    <name type="synonym">Gluton</name>
    <dbReference type="NCBI Taxonomy" id="48420"/>
    <lineage>
        <taxon>Eukaryota</taxon>
        <taxon>Metazoa</taxon>
        <taxon>Chordata</taxon>
        <taxon>Craniata</taxon>
        <taxon>Vertebrata</taxon>
        <taxon>Euteleostomi</taxon>
        <taxon>Mammalia</taxon>
        <taxon>Eutheria</taxon>
        <taxon>Laurasiatheria</taxon>
        <taxon>Carnivora</taxon>
        <taxon>Caniformia</taxon>
        <taxon>Musteloidea</taxon>
        <taxon>Mustelidae</taxon>
        <taxon>Guloninae</taxon>
        <taxon>Gulo</taxon>
    </lineage>
</organism>
<dbReference type="GO" id="GO:0008168">
    <property type="term" value="F:methyltransferase activity"/>
    <property type="evidence" value="ECO:0007669"/>
    <property type="project" value="InterPro"/>
</dbReference>
<protein>
    <submittedName>
        <fullName evidence="1">Uncharacterized protein</fullName>
    </submittedName>
</protein>
<dbReference type="InterPro" id="IPR014776">
    <property type="entry name" value="4pyrrole_Mease_sub2"/>
</dbReference>
<dbReference type="AlphaFoldDB" id="A0A9X9LCW6"/>